<organism evidence="1">
    <name type="scientific">marine sediment metagenome</name>
    <dbReference type="NCBI Taxonomy" id="412755"/>
    <lineage>
        <taxon>unclassified sequences</taxon>
        <taxon>metagenomes</taxon>
        <taxon>ecological metagenomes</taxon>
    </lineage>
</organism>
<accession>A0A0F9NNC8</accession>
<reference evidence="1" key="1">
    <citation type="journal article" date="2015" name="Nature">
        <title>Complex archaea that bridge the gap between prokaryotes and eukaryotes.</title>
        <authorList>
            <person name="Spang A."/>
            <person name="Saw J.H."/>
            <person name="Jorgensen S.L."/>
            <person name="Zaremba-Niedzwiedzka K."/>
            <person name="Martijn J."/>
            <person name="Lind A.E."/>
            <person name="van Eijk R."/>
            <person name="Schleper C."/>
            <person name="Guy L."/>
            <person name="Ettema T.J."/>
        </authorList>
    </citation>
    <scope>NUCLEOTIDE SEQUENCE</scope>
</reference>
<sequence>MVNIIKKEREKNLSKDSLKDDLNKIINHYLVDMMNAFRSSRNAWISLEKDKNKYKTLLEKAKTSNLNELMGYFTSTSSNEGRQSNSYSFIPIKIHENDKDCLSYEETLKKVEKFIEESKSQGFNRFAIAGDYSVSLVGIESNEKRIKSTLKLPQREYIYWHCSDFFDKLHKRITHLVKMTLVYQFSFFEACLKDLLRKIYEYKPELLRSNSKNLSNKEIIDSKTREELLIKMLEREVDWWGYQSIDKIAKRIKSRFNINLERDFANWEDLREAYYIRNVIVHNSGIVNEISCNKLGYDQSRIGEKLELQTEYIEKIYTIIRENLIYIKNGLLR</sequence>
<dbReference type="EMBL" id="LAZR01007808">
    <property type="protein sequence ID" value="KKM82787.1"/>
    <property type="molecule type" value="Genomic_DNA"/>
</dbReference>
<dbReference type="AlphaFoldDB" id="A0A0F9NNC8"/>
<comment type="caution">
    <text evidence="1">The sequence shown here is derived from an EMBL/GenBank/DDBJ whole genome shotgun (WGS) entry which is preliminary data.</text>
</comment>
<evidence type="ECO:0000313" key="1">
    <source>
        <dbReference type="EMBL" id="KKM82787.1"/>
    </source>
</evidence>
<name>A0A0F9NNC8_9ZZZZ</name>
<protein>
    <submittedName>
        <fullName evidence="1">Uncharacterized protein</fullName>
    </submittedName>
</protein>
<gene>
    <name evidence="1" type="ORF">LCGC14_1316050</name>
</gene>
<proteinExistence type="predicted"/>